<accession>A0A4U3F8Z7</accession>
<dbReference type="InterPro" id="IPR042099">
    <property type="entry name" value="ANL_N_sf"/>
</dbReference>
<dbReference type="Proteomes" id="UP000306393">
    <property type="component" value="Unassembled WGS sequence"/>
</dbReference>
<evidence type="ECO:0000313" key="6">
    <source>
        <dbReference type="EMBL" id="TKJ90063.1"/>
    </source>
</evidence>
<dbReference type="GO" id="GO:0031956">
    <property type="term" value="F:medium-chain fatty acid-CoA ligase activity"/>
    <property type="evidence" value="ECO:0007669"/>
    <property type="project" value="TreeGrafter"/>
</dbReference>
<evidence type="ECO:0000313" key="7">
    <source>
        <dbReference type="Proteomes" id="UP000306393"/>
    </source>
</evidence>
<reference evidence="6 7" key="1">
    <citation type="journal article" date="2019" name="Sci. Rep.">
        <title>Differences in resource use lead to coexistence of seed-transmitted microbial populations.</title>
        <authorList>
            <person name="Torres-Cortes G."/>
            <person name="Garcia B.J."/>
            <person name="Compant S."/>
            <person name="Rezki S."/>
            <person name="Jones P."/>
            <person name="Preveaux A."/>
            <person name="Briand M."/>
            <person name="Roulet A."/>
            <person name="Bouchez O."/>
            <person name="Jacobson D."/>
            <person name="Barret M."/>
        </authorList>
    </citation>
    <scope>NUCLEOTIDE SEQUENCE [LARGE SCALE GENOMIC DNA]</scope>
    <source>
        <strain evidence="6 7">CFBP13511</strain>
    </source>
</reference>
<gene>
    <name evidence="6" type="ORF">EpCFBP13511_12375</name>
</gene>
<dbReference type="InterPro" id="IPR045851">
    <property type="entry name" value="AMP-bd_C_sf"/>
</dbReference>
<dbReference type="InterPro" id="IPR025110">
    <property type="entry name" value="AMP-bd_C"/>
</dbReference>
<sequence>MVNFSGSLNQRLLAALRANTHRPALFEDGGIITHGELADRVASCSFRLQQRGVKKADRVAMQLGNTHQAVVLMLATLMIGAIPVPVLPSYREKELRHILQITRPKVVALQRSTRRYHPLSCLQTLQQEGINVDVVLVGDDNDSQHDTRYLNLGEFCSRLTPVPPQILTPLTPDDTAMMLLSSGTTGLPKAIARKNGGYSHMIDCGCDVFGLTESAVYLAVMPVSHGFVINCPGLLGTLSRGGAVALADVSSAAQALDIIARCGVTHTTLVPALLSQWAETQRENPRAIDSLWHVQVGGARVSPELAASASAALGITLQQCYGMSEGLLCFNHISDDDRLRFHSQGRPLCAEDEVRIVDGRGDDLPVGQTGELITRGPYTITGYYQNPQADSLAFTADGFYRTGDLAHVDPQGNVFIDGRVNDAINRGGEKFSPHEIEELALQHPAIRQAACVGMADALYGEVPCLFVTTADATLTLGAVRRFFEQQGLASFKAPEKLVLLEHIPMKGIGKIDRLALRALVADNDRPRLAVTSGRAS</sequence>
<dbReference type="PANTHER" id="PTHR43201:SF5">
    <property type="entry name" value="MEDIUM-CHAIN ACYL-COA LIGASE ACSF2, MITOCHONDRIAL"/>
    <property type="match status" value="1"/>
</dbReference>
<dbReference type="STRING" id="1219360.GCA_001571305_00222"/>
<evidence type="ECO:0000256" key="1">
    <source>
        <dbReference type="ARBA" id="ARBA00004924"/>
    </source>
</evidence>
<dbReference type="PANTHER" id="PTHR43201">
    <property type="entry name" value="ACYL-COA SYNTHETASE"/>
    <property type="match status" value="1"/>
</dbReference>
<dbReference type="AlphaFoldDB" id="A0A4U3F8Z7"/>
<proteinExistence type="inferred from homology"/>
<protein>
    <submittedName>
        <fullName evidence="6">Siderophore biosynthesis protein</fullName>
    </submittedName>
</protein>
<dbReference type="Gene3D" id="3.40.50.12780">
    <property type="entry name" value="N-terminal domain of ligase-like"/>
    <property type="match status" value="1"/>
</dbReference>
<evidence type="ECO:0000256" key="2">
    <source>
        <dbReference type="ARBA" id="ARBA00006432"/>
    </source>
</evidence>
<evidence type="ECO:0000259" key="5">
    <source>
        <dbReference type="Pfam" id="PF13193"/>
    </source>
</evidence>
<dbReference type="InterPro" id="IPR020845">
    <property type="entry name" value="AMP-binding_CS"/>
</dbReference>
<dbReference type="OrthoDB" id="9803968at2"/>
<dbReference type="Pfam" id="PF13193">
    <property type="entry name" value="AMP-binding_C"/>
    <property type="match status" value="1"/>
</dbReference>
<dbReference type="RefSeq" id="WP_137269333.1">
    <property type="nucleotide sequence ID" value="NZ_QGAC01000010.1"/>
</dbReference>
<dbReference type="PROSITE" id="PS00455">
    <property type="entry name" value="AMP_BINDING"/>
    <property type="match status" value="1"/>
</dbReference>
<dbReference type="InterPro" id="IPR000873">
    <property type="entry name" value="AMP-dep_synth/lig_dom"/>
</dbReference>
<dbReference type="EMBL" id="QGAC01000010">
    <property type="protein sequence ID" value="TKJ90063.1"/>
    <property type="molecule type" value="Genomic_DNA"/>
</dbReference>
<comment type="similarity">
    <text evidence="2">Belongs to the ATP-dependent AMP-binding enzyme family.</text>
</comment>
<dbReference type="FunFam" id="2.30.38.10:FF:000003">
    <property type="entry name" value="Vibriobactin-specific 2,3-dihydroxybenzoate-AMP ligase"/>
    <property type="match status" value="1"/>
</dbReference>
<comment type="caution">
    <text evidence="6">The sequence shown here is derived from an EMBL/GenBank/DDBJ whole genome shotgun (WGS) entry which is preliminary data.</text>
</comment>
<name>A0A4U3F8Z7_9GAMM</name>
<organism evidence="6 7">
    <name type="scientific">Erwinia persicina</name>
    <dbReference type="NCBI Taxonomy" id="55211"/>
    <lineage>
        <taxon>Bacteria</taxon>
        <taxon>Pseudomonadati</taxon>
        <taxon>Pseudomonadota</taxon>
        <taxon>Gammaproteobacteria</taxon>
        <taxon>Enterobacterales</taxon>
        <taxon>Erwiniaceae</taxon>
        <taxon>Erwinia</taxon>
    </lineage>
</organism>
<dbReference type="GO" id="GO:0006631">
    <property type="term" value="P:fatty acid metabolic process"/>
    <property type="evidence" value="ECO:0007669"/>
    <property type="project" value="TreeGrafter"/>
</dbReference>
<dbReference type="Pfam" id="PF00501">
    <property type="entry name" value="AMP-binding"/>
    <property type="match status" value="1"/>
</dbReference>
<keyword evidence="3" id="KW-0436">Ligase</keyword>
<dbReference type="Gene3D" id="3.30.300.30">
    <property type="match status" value="1"/>
</dbReference>
<feature type="domain" description="AMP-dependent synthetase/ligase" evidence="4">
    <location>
        <begin position="17"/>
        <end position="384"/>
    </location>
</feature>
<comment type="pathway">
    <text evidence="1">Siderophore biosynthesis.</text>
</comment>
<evidence type="ECO:0000256" key="3">
    <source>
        <dbReference type="ARBA" id="ARBA00022598"/>
    </source>
</evidence>
<evidence type="ECO:0000259" key="4">
    <source>
        <dbReference type="Pfam" id="PF00501"/>
    </source>
</evidence>
<dbReference type="SUPFAM" id="SSF56801">
    <property type="entry name" value="Acetyl-CoA synthetase-like"/>
    <property type="match status" value="1"/>
</dbReference>
<feature type="domain" description="AMP-binding enzyme C-terminal" evidence="5">
    <location>
        <begin position="435"/>
        <end position="510"/>
    </location>
</feature>